<dbReference type="Pfam" id="PF09341">
    <property type="entry name" value="Pcc1"/>
    <property type="match status" value="1"/>
</dbReference>
<keyword evidence="5" id="KW-0819">tRNA processing</keyword>
<evidence type="ECO:0000256" key="4">
    <source>
        <dbReference type="ARBA" id="ARBA00022490"/>
    </source>
</evidence>
<keyword evidence="6" id="KW-0539">Nucleus</keyword>
<comment type="caution">
    <text evidence="7">The sequence shown here is derived from an EMBL/GenBank/DDBJ whole genome shotgun (WGS) entry which is preliminary data.</text>
</comment>
<dbReference type="PANTHER" id="PTHR31283:SF5">
    <property type="entry name" value="EKC_KEOPS COMPLEX SUBUNIT LAGE3"/>
    <property type="match status" value="1"/>
</dbReference>
<evidence type="ECO:0000313" key="7">
    <source>
        <dbReference type="EMBL" id="RHZ87407.1"/>
    </source>
</evidence>
<accession>A0A397JIL4</accession>
<dbReference type="GO" id="GO:0005634">
    <property type="term" value="C:nucleus"/>
    <property type="evidence" value="ECO:0007669"/>
    <property type="project" value="UniProtKB-SubCell"/>
</dbReference>
<evidence type="ECO:0000256" key="3">
    <source>
        <dbReference type="ARBA" id="ARBA00007073"/>
    </source>
</evidence>
<dbReference type="GO" id="GO:0005737">
    <property type="term" value="C:cytoplasm"/>
    <property type="evidence" value="ECO:0007669"/>
    <property type="project" value="UniProtKB-SubCell"/>
</dbReference>
<comment type="similarity">
    <text evidence="3">Belongs to the CTAG/PCC1 family.</text>
</comment>
<reference evidence="7 8" key="1">
    <citation type="submission" date="2018-08" db="EMBL/GenBank/DDBJ databases">
        <title>Genome and evolution of the arbuscular mycorrhizal fungus Diversispora epigaea (formerly Glomus versiforme) and its bacterial endosymbionts.</title>
        <authorList>
            <person name="Sun X."/>
            <person name="Fei Z."/>
            <person name="Harrison M."/>
        </authorList>
    </citation>
    <scope>NUCLEOTIDE SEQUENCE [LARGE SCALE GENOMIC DNA]</scope>
    <source>
        <strain evidence="7 8">IT104</strain>
    </source>
</reference>
<name>A0A397JIL4_9GLOM</name>
<dbReference type="GO" id="GO:0008033">
    <property type="term" value="P:tRNA processing"/>
    <property type="evidence" value="ECO:0007669"/>
    <property type="project" value="UniProtKB-KW"/>
</dbReference>
<evidence type="ECO:0008006" key="9">
    <source>
        <dbReference type="Google" id="ProtNLM"/>
    </source>
</evidence>
<evidence type="ECO:0000256" key="6">
    <source>
        <dbReference type="ARBA" id="ARBA00023242"/>
    </source>
</evidence>
<dbReference type="PANTHER" id="PTHR31283">
    <property type="entry name" value="EKC/KEOPS COMPLEX SUBUNIT PCC1 FAMILY MEMBER"/>
    <property type="match status" value="1"/>
</dbReference>
<dbReference type="EMBL" id="PQFF01000033">
    <property type="protein sequence ID" value="RHZ87407.1"/>
    <property type="molecule type" value="Genomic_DNA"/>
</dbReference>
<organism evidence="7 8">
    <name type="scientific">Diversispora epigaea</name>
    <dbReference type="NCBI Taxonomy" id="1348612"/>
    <lineage>
        <taxon>Eukaryota</taxon>
        <taxon>Fungi</taxon>
        <taxon>Fungi incertae sedis</taxon>
        <taxon>Mucoromycota</taxon>
        <taxon>Glomeromycotina</taxon>
        <taxon>Glomeromycetes</taxon>
        <taxon>Diversisporales</taxon>
        <taxon>Diversisporaceae</taxon>
        <taxon>Diversispora</taxon>
    </lineage>
</organism>
<dbReference type="InterPro" id="IPR015419">
    <property type="entry name" value="CTAG/Pcc1"/>
</dbReference>
<dbReference type="GO" id="GO:0000408">
    <property type="term" value="C:EKC/KEOPS complex"/>
    <property type="evidence" value="ECO:0007669"/>
    <property type="project" value="TreeGrafter"/>
</dbReference>
<evidence type="ECO:0000256" key="2">
    <source>
        <dbReference type="ARBA" id="ARBA00004496"/>
    </source>
</evidence>
<dbReference type="GO" id="GO:0070525">
    <property type="term" value="P:tRNA threonylcarbamoyladenosine metabolic process"/>
    <property type="evidence" value="ECO:0007669"/>
    <property type="project" value="TreeGrafter"/>
</dbReference>
<evidence type="ECO:0000256" key="5">
    <source>
        <dbReference type="ARBA" id="ARBA00022694"/>
    </source>
</evidence>
<dbReference type="AlphaFoldDB" id="A0A397JIL4"/>
<dbReference type="OrthoDB" id="10025739at2759"/>
<proteinExistence type="inferred from homology"/>
<evidence type="ECO:0000313" key="8">
    <source>
        <dbReference type="Proteomes" id="UP000266861"/>
    </source>
</evidence>
<dbReference type="Proteomes" id="UP000266861">
    <property type="component" value="Unassembled WGS sequence"/>
</dbReference>
<protein>
    <recommendedName>
        <fullName evidence="9">Transcription factor Pcc1</fullName>
    </recommendedName>
</protein>
<dbReference type="Gene3D" id="3.30.310.50">
    <property type="entry name" value="Alpha-D-phosphohexomutase, C-terminal domain"/>
    <property type="match status" value="1"/>
</dbReference>
<gene>
    <name evidence="7" type="ORF">Glove_35g22</name>
</gene>
<evidence type="ECO:0000256" key="1">
    <source>
        <dbReference type="ARBA" id="ARBA00004123"/>
    </source>
</evidence>
<comment type="subcellular location">
    <subcellularLocation>
        <location evidence="2">Cytoplasm</location>
    </subcellularLocation>
    <subcellularLocation>
        <location evidence="1">Nucleus</location>
    </subcellularLocation>
</comment>
<sequence>MNEANEVHSMILNIPFPSSRLANIAQKVLKVDKELKTDQVERIITVEEVNLIVKFKCSNIKILRISVNSILDMIIMVIKTMDAFDGTE</sequence>
<keyword evidence="8" id="KW-1185">Reference proteome</keyword>
<keyword evidence="4" id="KW-0963">Cytoplasm</keyword>
<dbReference type="FunFam" id="3.30.310.50:FF:000005">
    <property type="entry name" value="L antigen family member 3"/>
    <property type="match status" value="1"/>
</dbReference>